<dbReference type="Gene3D" id="2.60.120.260">
    <property type="entry name" value="Galactose-binding domain-like"/>
    <property type="match status" value="1"/>
</dbReference>
<evidence type="ECO:0000256" key="4">
    <source>
        <dbReference type="RuleBase" id="RU361161"/>
    </source>
</evidence>
<dbReference type="PROSITE" id="PS00775">
    <property type="entry name" value="GLYCOSYL_HYDROL_F3"/>
    <property type="match status" value="1"/>
</dbReference>
<dbReference type="Proteomes" id="UP000000637">
    <property type="component" value="Plasmid pTC2"/>
</dbReference>
<dbReference type="KEGG" id="aau:AAur_pTC20157"/>
<dbReference type="InterPro" id="IPR036962">
    <property type="entry name" value="Glyco_hydro_3_N_sf"/>
</dbReference>
<evidence type="ECO:0000256" key="2">
    <source>
        <dbReference type="ARBA" id="ARBA00022801"/>
    </source>
</evidence>
<geneLocation type="plasmid" evidence="7 8">
    <name>pTC2</name>
</geneLocation>
<dbReference type="InterPro" id="IPR017853">
    <property type="entry name" value="GH"/>
</dbReference>
<protein>
    <submittedName>
        <fullName evidence="7">Glycosyl hydrolase family protein</fullName>
    </submittedName>
</protein>
<keyword evidence="8" id="KW-1185">Reference proteome</keyword>
<dbReference type="GO" id="GO:0005975">
    <property type="term" value="P:carbohydrate metabolic process"/>
    <property type="evidence" value="ECO:0007669"/>
    <property type="project" value="InterPro"/>
</dbReference>
<organism evidence="7 8">
    <name type="scientific">Paenarthrobacter aurescens (strain TC1)</name>
    <dbReference type="NCBI Taxonomy" id="290340"/>
    <lineage>
        <taxon>Bacteria</taxon>
        <taxon>Bacillati</taxon>
        <taxon>Actinomycetota</taxon>
        <taxon>Actinomycetes</taxon>
        <taxon>Micrococcales</taxon>
        <taxon>Micrococcaceae</taxon>
        <taxon>Paenarthrobacter</taxon>
    </lineage>
</organism>
<comment type="similarity">
    <text evidence="1 4">Belongs to the glycosyl hydrolase 3 family.</text>
</comment>
<dbReference type="SUPFAM" id="SSF51445">
    <property type="entry name" value="(Trans)glycosidases"/>
    <property type="match status" value="1"/>
</dbReference>
<gene>
    <name evidence="7" type="ordered locus">AAur_pTC20157</name>
</gene>
<dbReference type="InterPro" id="IPR026891">
    <property type="entry name" value="Fn3-like"/>
</dbReference>
<evidence type="ECO:0000256" key="5">
    <source>
        <dbReference type="SAM" id="MobiDB-lite"/>
    </source>
</evidence>
<reference evidence="7 8" key="1">
    <citation type="journal article" date="2006" name="PLoS Genet.">
        <title>Secrets of soil survival revealed by the genome sequence of Arthrobacter aurescens TC1.</title>
        <authorList>
            <person name="Mongodin E.F."/>
            <person name="Shapir N."/>
            <person name="Daugherty S.C."/>
            <person name="DeBoy R.T."/>
            <person name="Emerson J.B."/>
            <person name="Shvartzbeyn A."/>
            <person name="Radune D."/>
            <person name="Vamathevan J."/>
            <person name="Riggs F."/>
            <person name="Grinberg V."/>
            <person name="Khouri H."/>
            <person name="Wackett L.P."/>
            <person name="Nelson K.E."/>
            <person name="Sadowsky M.J."/>
        </authorList>
    </citation>
    <scope>NUCLEOTIDE SEQUENCE [LARGE SCALE GENOMIC DNA]</scope>
    <source>
        <strain evidence="7 8">TC1</strain>
    </source>
</reference>
<dbReference type="Gene3D" id="3.40.50.1700">
    <property type="entry name" value="Glycoside hydrolase family 3 C-terminal domain"/>
    <property type="match status" value="1"/>
</dbReference>
<keyword evidence="3" id="KW-0119">Carbohydrate metabolism</keyword>
<dbReference type="SMART" id="SM01217">
    <property type="entry name" value="Fn3_like"/>
    <property type="match status" value="1"/>
</dbReference>
<dbReference type="AlphaFoldDB" id="A1RDK2"/>
<dbReference type="InterPro" id="IPR013783">
    <property type="entry name" value="Ig-like_fold"/>
</dbReference>
<evidence type="ECO:0000256" key="3">
    <source>
        <dbReference type="ARBA" id="ARBA00023277"/>
    </source>
</evidence>
<evidence type="ECO:0000256" key="1">
    <source>
        <dbReference type="ARBA" id="ARBA00005336"/>
    </source>
</evidence>
<feature type="domain" description="Fibronectin type III-like" evidence="6">
    <location>
        <begin position="746"/>
        <end position="812"/>
    </location>
</feature>
<evidence type="ECO:0000313" key="7">
    <source>
        <dbReference type="EMBL" id="ABM10630.1"/>
    </source>
</evidence>
<name>A1RDK2_PAEAT</name>
<dbReference type="PANTHER" id="PTHR42715:SF10">
    <property type="entry name" value="BETA-GLUCOSIDASE"/>
    <property type="match status" value="1"/>
</dbReference>
<dbReference type="EMBL" id="CP000476">
    <property type="protein sequence ID" value="ABM10630.1"/>
    <property type="molecule type" value="Genomic_DNA"/>
</dbReference>
<dbReference type="Gene3D" id="2.60.40.10">
    <property type="entry name" value="Immunoglobulins"/>
    <property type="match status" value="1"/>
</dbReference>
<dbReference type="InterPro" id="IPR002772">
    <property type="entry name" value="Glyco_hydro_3_C"/>
</dbReference>
<accession>A1RDK2</accession>
<dbReference type="Pfam" id="PF00933">
    <property type="entry name" value="Glyco_hydro_3"/>
    <property type="match status" value="1"/>
</dbReference>
<evidence type="ECO:0000259" key="6">
    <source>
        <dbReference type="SMART" id="SM01217"/>
    </source>
</evidence>
<sequence length="827" mass="87497">MLTTSQSTTKTKKASVNATQPRTEDALENAIRSLDLTAKIRLLSGARMFSLHADAAIGLEEIVMSDGPTGVRGEEVVGGRESCLLPNATLLAQTWDPGILAEVGGILAEEAMDQKTHIVLGPTINLHRSPLGGRLFECFSEDPYLTGILAAAYVKSLQRRGIGASPKHFLANESETQRTTVDCIVDERALRELYLLPFEIVDRDARPWTVMASYNSVNGTTATEHDELINRILKGEWGFDGLVMSDWFATKQAAESANAGLDLVMPGPQTVWSDSLEKAVRAGAVSEEAIDDHVRRLLRLAARVGAFAGSRNWPTAVPRPDGDLRREQLRRIAAEGMTVLKNDGGILPLAPGAGTVAVIGRHATDTVAQGGGSARVRPPHVVSIADGITSALGRDSVTVVDGVETRTRLMATSPSLVRDPETGTAGMRVRAFDEHGHVIESRHFDVAELEVAEDGWLAAAARIELSADVALPAPARMRVGVIGPGDWSLSASGHQESFTVTPHQGPGGGLHRPKSHASVVALEPGTRITATTGPHFEMRIIGLVLTAAPRAAAAAIREAVEAAAHADTAIVVLGNTQEQETEGQDKKTLALPGEQDALVAAVAAVAPRTVVVVNAATPVLMPWLDDVDAVLFAGLPGQEAGEAVAAALTGDIEPAGRLVTTFPAHDGDGPAWSTTPTEGRLVYTEGTRIGYRGWHASGTEPMFWFGHGLGYTTWDYASAAVTGEDGPAVAEVTVALTNTGSRQGKETVQAYIIPEDPDEPARLIGWGQISLGPGENGNVRITCDPRTQRIWDPAGQAWQPLNGGTLAVARGLGDIRIKLQLDGVQEA</sequence>
<dbReference type="Pfam" id="PF01915">
    <property type="entry name" value="Glyco_hydro_3_C"/>
    <property type="match status" value="1"/>
</dbReference>
<dbReference type="CAZy" id="GH3">
    <property type="family name" value="Glycoside Hydrolase Family 3"/>
</dbReference>
<dbReference type="PANTHER" id="PTHR42715">
    <property type="entry name" value="BETA-GLUCOSIDASE"/>
    <property type="match status" value="1"/>
</dbReference>
<dbReference type="HOGENOM" id="CLU_004542_4_0_11"/>
<dbReference type="eggNOG" id="COG1472">
    <property type="taxonomic scope" value="Bacteria"/>
</dbReference>
<dbReference type="GO" id="GO:0004553">
    <property type="term" value="F:hydrolase activity, hydrolyzing O-glycosyl compounds"/>
    <property type="evidence" value="ECO:0007669"/>
    <property type="project" value="InterPro"/>
</dbReference>
<dbReference type="PRINTS" id="PR00133">
    <property type="entry name" value="GLHYDRLASE3"/>
</dbReference>
<dbReference type="Gene3D" id="3.20.20.300">
    <property type="entry name" value="Glycoside hydrolase, family 3, N-terminal domain"/>
    <property type="match status" value="1"/>
</dbReference>
<keyword evidence="4" id="KW-0326">Glycosidase</keyword>
<evidence type="ECO:0000313" key="8">
    <source>
        <dbReference type="Proteomes" id="UP000000637"/>
    </source>
</evidence>
<dbReference type="SUPFAM" id="SSF52279">
    <property type="entry name" value="Beta-D-glucan exohydrolase, C-terminal domain"/>
    <property type="match status" value="1"/>
</dbReference>
<dbReference type="Pfam" id="PF14310">
    <property type="entry name" value="Fn3-like"/>
    <property type="match status" value="1"/>
</dbReference>
<dbReference type="InterPro" id="IPR019800">
    <property type="entry name" value="Glyco_hydro_3_AS"/>
</dbReference>
<dbReference type="InterPro" id="IPR036881">
    <property type="entry name" value="Glyco_hydro_3_C_sf"/>
</dbReference>
<dbReference type="InterPro" id="IPR050288">
    <property type="entry name" value="Cellulose_deg_GH3"/>
</dbReference>
<dbReference type="InterPro" id="IPR001764">
    <property type="entry name" value="Glyco_hydro_3_N"/>
</dbReference>
<keyword evidence="2 4" id="KW-0378">Hydrolase</keyword>
<proteinExistence type="inferred from homology"/>
<keyword evidence="7" id="KW-0614">Plasmid</keyword>
<feature type="region of interest" description="Disordered" evidence="5">
    <location>
        <begin position="1"/>
        <end position="21"/>
    </location>
</feature>